<evidence type="ECO:0000313" key="9">
    <source>
        <dbReference type="Proteomes" id="UP000466799"/>
    </source>
</evidence>
<dbReference type="InterPro" id="IPR006043">
    <property type="entry name" value="NCS2"/>
</dbReference>
<comment type="caution">
    <text evidence="8">The sequence shown here is derived from an EMBL/GenBank/DDBJ whole genome shotgun (WGS) entry which is preliminary data.</text>
</comment>
<dbReference type="Pfam" id="PF00860">
    <property type="entry name" value="Xan_ur_permease"/>
    <property type="match status" value="1"/>
</dbReference>
<dbReference type="GO" id="GO:0005886">
    <property type="term" value="C:plasma membrane"/>
    <property type="evidence" value="ECO:0007669"/>
    <property type="project" value="TreeGrafter"/>
</dbReference>
<evidence type="ECO:0000256" key="5">
    <source>
        <dbReference type="ARBA" id="ARBA00022989"/>
    </source>
</evidence>
<dbReference type="RefSeq" id="WP_086440010.1">
    <property type="nucleotide sequence ID" value="NZ_CALYNE010000108.1"/>
</dbReference>
<feature type="transmembrane region" description="Helical" evidence="7">
    <location>
        <begin position="237"/>
        <end position="260"/>
    </location>
</feature>
<gene>
    <name evidence="8" type="ORF">GC247_05705</name>
</gene>
<evidence type="ECO:0000256" key="3">
    <source>
        <dbReference type="ARBA" id="ARBA00022448"/>
    </source>
</evidence>
<feature type="transmembrane region" description="Helical" evidence="7">
    <location>
        <begin position="346"/>
        <end position="366"/>
    </location>
</feature>
<feature type="transmembrane region" description="Helical" evidence="7">
    <location>
        <begin position="39"/>
        <end position="62"/>
    </location>
</feature>
<feature type="transmembrane region" description="Helical" evidence="7">
    <location>
        <begin position="408"/>
        <end position="429"/>
    </location>
</feature>
<keyword evidence="3" id="KW-0813">Transport</keyword>
<dbReference type="AlphaFoldDB" id="A0A843R009"/>
<name>A0A843R009_LIMFE</name>
<accession>A0A843R009</accession>
<evidence type="ECO:0000256" key="7">
    <source>
        <dbReference type="SAM" id="Phobius"/>
    </source>
</evidence>
<dbReference type="PANTHER" id="PTHR42810:SF2">
    <property type="entry name" value="PURINE PERMEASE C1399.01C-RELATED"/>
    <property type="match status" value="1"/>
</dbReference>
<evidence type="ECO:0000256" key="4">
    <source>
        <dbReference type="ARBA" id="ARBA00022692"/>
    </source>
</evidence>
<reference evidence="8 9" key="1">
    <citation type="submission" date="2019-10" db="EMBL/GenBank/DDBJ databases">
        <title>Genome Sequencing and assembly of Lactobacillus fermentum I2, a lactic acid bacteria.</title>
        <authorList>
            <person name="Lopes L.S."/>
            <person name="Persinoti G.F."/>
            <person name="Riano-Pachon D.M."/>
            <person name="Labate C.A."/>
        </authorList>
    </citation>
    <scope>NUCLEOTIDE SEQUENCE [LARGE SCALE GENOMIC DNA]</scope>
    <source>
        <strain evidence="8 9">I2</strain>
    </source>
</reference>
<dbReference type="Proteomes" id="UP000466799">
    <property type="component" value="Unassembled WGS sequence"/>
</dbReference>
<feature type="transmembrane region" description="Helical" evidence="7">
    <location>
        <begin position="378"/>
        <end position="396"/>
    </location>
</feature>
<organism evidence="8 9">
    <name type="scientific">Limosilactobacillus fermentum</name>
    <name type="common">Lactobacillus fermentum</name>
    <dbReference type="NCBI Taxonomy" id="1613"/>
    <lineage>
        <taxon>Bacteria</taxon>
        <taxon>Bacillati</taxon>
        <taxon>Bacillota</taxon>
        <taxon>Bacilli</taxon>
        <taxon>Lactobacillales</taxon>
        <taxon>Lactobacillaceae</taxon>
        <taxon>Limosilactobacillus</taxon>
    </lineage>
</organism>
<keyword evidence="4 7" id="KW-0812">Transmembrane</keyword>
<protein>
    <submittedName>
        <fullName evidence="8">Uracil permease</fullName>
    </submittedName>
</protein>
<feature type="transmembrane region" description="Helical" evidence="7">
    <location>
        <begin position="319"/>
        <end position="340"/>
    </location>
</feature>
<feature type="transmembrane region" description="Helical" evidence="7">
    <location>
        <begin position="194"/>
        <end position="217"/>
    </location>
</feature>
<dbReference type="EMBL" id="WHJL01000038">
    <property type="protein sequence ID" value="MPQ35395.1"/>
    <property type="molecule type" value="Genomic_DNA"/>
</dbReference>
<keyword evidence="6 7" id="KW-0472">Membrane</keyword>
<feature type="transmembrane region" description="Helical" evidence="7">
    <location>
        <begin position="169"/>
        <end position="187"/>
    </location>
</feature>
<feature type="transmembrane region" description="Helical" evidence="7">
    <location>
        <begin position="130"/>
        <end position="149"/>
    </location>
</feature>
<dbReference type="PANTHER" id="PTHR42810">
    <property type="entry name" value="PURINE PERMEASE C1399.01C-RELATED"/>
    <property type="match status" value="1"/>
</dbReference>
<dbReference type="NCBIfam" id="NF037981">
    <property type="entry name" value="NCS2_1"/>
    <property type="match status" value="1"/>
</dbReference>
<dbReference type="GO" id="GO:0042907">
    <property type="term" value="F:xanthine transmembrane transporter activity"/>
    <property type="evidence" value="ECO:0007669"/>
    <property type="project" value="TreeGrafter"/>
</dbReference>
<feature type="transmembrane region" description="Helical" evidence="7">
    <location>
        <begin position="100"/>
        <end position="123"/>
    </location>
</feature>
<evidence type="ECO:0000313" key="8">
    <source>
        <dbReference type="EMBL" id="MPQ35395.1"/>
    </source>
</evidence>
<comment type="similarity">
    <text evidence="2">Belongs to the nucleobase:cation symporter-2 (NCS2) (TC 2.A.40) family.</text>
</comment>
<sequence length="440" mass="45712">MNRTQEETPASSSESLGWGQTFLVSIQHIFVSNVWLDPIFVASSAGLSLTLSTNLVNAIFIASGLVTLIQATKLVRLPIVQGPSAAFDALMINAGKTGMLPAAGGSIFVSALLVFGLSVTGLLTKLVKRLTPAITGTIIFLVGVSLASFTLSEFLGGSPGTPGFASPKTLLLSVMTAAIVVLLSLFGKGFFHKFSFLIALVVGDVLAGLTGMIDLSALRSKPLIGLPRLLPYGGFSFNWSIFLTFFVAYTVAVIEALGVYEASASVLNINLDQKRIRNGIAGEAAGSALSSLIGGFPTTAFAQNLGVMKLTGVHSRKPILLTGGLLIVLGFIPKLGAFLSLTPSPVIGGMFLPAAATLITTGFAILKKSKNNDTNNLIIGLSIILAIAVPTYAAGFPGSLKTLLSNNILIGAISAVGLHICLISIPSLFRKGVHDDQNID</sequence>
<proteinExistence type="inferred from homology"/>
<evidence type="ECO:0000256" key="6">
    <source>
        <dbReference type="ARBA" id="ARBA00023136"/>
    </source>
</evidence>
<evidence type="ECO:0000256" key="2">
    <source>
        <dbReference type="ARBA" id="ARBA00008821"/>
    </source>
</evidence>
<evidence type="ECO:0000256" key="1">
    <source>
        <dbReference type="ARBA" id="ARBA00004141"/>
    </source>
</evidence>
<keyword evidence="5 7" id="KW-1133">Transmembrane helix</keyword>
<comment type="subcellular location">
    <subcellularLocation>
        <location evidence="1">Membrane</location>
        <topology evidence="1">Multi-pass membrane protein</topology>
    </subcellularLocation>
</comment>